<protein>
    <recommendedName>
        <fullName evidence="3">DUF4145 domain-containing protein</fullName>
    </recommendedName>
</protein>
<sequence length="102" mass="10955">MGVRALLNRTFDLAGADAGADFDTKLRQLRGAGTVGEAELETLRVMTDAGSAAGHRGWRPDPDQLDTILDAAEALLHCVAVQPARTARLRGAVPPRPTRQRR</sequence>
<organism evidence="1 2">
    <name type="scientific">Sphingomonas longa</name>
    <dbReference type="NCBI Taxonomy" id="2778730"/>
    <lineage>
        <taxon>Bacteria</taxon>
        <taxon>Pseudomonadati</taxon>
        <taxon>Pseudomonadota</taxon>
        <taxon>Alphaproteobacteria</taxon>
        <taxon>Sphingomonadales</taxon>
        <taxon>Sphingomonadaceae</taxon>
        <taxon>Sphingomonas</taxon>
    </lineage>
</organism>
<accession>A0ABS2D7V0</accession>
<evidence type="ECO:0000313" key="1">
    <source>
        <dbReference type="EMBL" id="MBM6577024.1"/>
    </source>
</evidence>
<dbReference type="EMBL" id="JAFEMC010000003">
    <property type="protein sequence ID" value="MBM6577024.1"/>
    <property type="molecule type" value="Genomic_DNA"/>
</dbReference>
<evidence type="ECO:0000313" key="2">
    <source>
        <dbReference type="Proteomes" id="UP000763641"/>
    </source>
</evidence>
<comment type="caution">
    <text evidence="1">The sequence shown here is derived from an EMBL/GenBank/DDBJ whole genome shotgun (WGS) entry which is preliminary data.</text>
</comment>
<proteinExistence type="predicted"/>
<evidence type="ECO:0008006" key="3">
    <source>
        <dbReference type="Google" id="ProtNLM"/>
    </source>
</evidence>
<reference evidence="1 2" key="1">
    <citation type="submission" date="2020-12" db="EMBL/GenBank/DDBJ databases">
        <title>Sphingomonas sp.</title>
        <authorList>
            <person name="Kim M.K."/>
        </authorList>
    </citation>
    <scope>NUCLEOTIDE SEQUENCE [LARGE SCALE GENOMIC DNA]</scope>
    <source>
        <strain evidence="1 2">BT552</strain>
    </source>
</reference>
<name>A0ABS2D7V0_9SPHN</name>
<dbReference type="Proteomes" id="UP000763641">
    <property type="component" value="Unassembled WGS sequence"/>
</dbReference>
<keyword evidence="2" id="KW-1185">Reference proteome</keyword>
<gene>
    <name evidence="1" type="ORF">ILT43_11615</name>
</gene>